<reference evidence="14" key="1">
    <citation type="journal article" date="2019" name="Int. J. Syst. Evol. Microbiol.">
        <title>The Global Catalogue of Microorganisms (GCM) 10K type strain sequencing project: providing services to taxonomists for standard genome sequencing and annotation.</title>
        <authorList>
            <consortium name="The Broad Institute Genomics Platform"/>
            <consortium name="The Broad Institute Genome Sequencing Center for Infectious Disease"/>
            <person name="Wu L."/>
            <person name="Ma J."/>
        </authorList>
    </citation>
    <scope>NUCLEOTIDE SEQUENCE [LARGE SCALE GENOMIC DNA]</scope>
    <source>
        <strain evidence="14">JCM 31920</strain>
    </source>
</reference>
<dbReference type="EC" id="2.7.1.180" evidence="2 11"/>
<sequence>MARFACFFLFILASHQFMADPGQMVVSGRAQGTTYRVKYYDGQRRNFKRSIDSLLADFDKSLSLYRADSEISVFNRSHAIRFTSPYFYPVLKKAGEVNAATQGLFDPTVLPLVEAYGFGPAGRKNEAFDLDSVMRFVGFSNIEFDSVSVRKSKEGVKLDFNALAQGYSVDVIAHFLESNDIHQYLVEVGGELRGKGTKPEGAPWIVGIANPEAPDMLAATVRIADRAMATSGNYRNHYRKNGITFTHIVDPVTGLPGLSDILSVTVFAPDAMTADAYATAFLLMGIEKLKERLGDFPGTDVYVTYSLPDGEKGTFVSEGLQPFVSGTEK</sequence>
<dbReference type="RefSeq" id="WP_345028333.1">
    <property type="nucleotide sequence ID" value="NZ_BAABEY010000018.1"/>
</dbReference>
<comment type="caution">
    <text evidence="13">The sequence shown here is derived from an EMBL/GenBank/DDBJ whole genome shotgun (WGS) entry which is preliminary data.</text>
</comment>
<dbReference type="GO" id="GO:0016740">
    <property type="term" value="F:transferase activity"/>
    <property type="evidence" value="ECO:0007669"/>
    <property type="project" value="UniProtKB-KW"/>
</dbReference>
<evidence type="ECO:0000256" key="8">
    <source>
        <dbReference type="ARBA" id="ARBA00022842"/>
    </source>
</evidence>
<accession>A0ABP8LYS9</accession>
<dbReference type="PANTHER" id="PTHR30040:SF2">
    <property type="entry name" value="FAD:PROTEIN FMN TRANSFERASE"/>
    <property type="match status" value="1"/>
</dbReference>
<comment type="cofactor">
    <cofactor evidence="1">
        <name>Mg(2+)</name>
        <dbReference type="ChEBI" id="CHEBI:18420"/>
    </cofactor>
</comment>
<dbReference type="InterPro" id="IPR003374">
    <property type="entry name" value="ApbE-like_sf"/>
</dbReference>
<dbReference type="PIRSF" id="PIRSF006268">
    <property type="entry name" value="ApbE"/>
    <property type="match status" value="1"/>
</dbReference>
<proteinExistence type="inferred from homology"/>
<evidence type="ECO:0000256" key="7">
    <source>
        <dbReference type="ARBA" id="ARBA00022827"/>
    </source>
</evidence>
<comment type="catalytic activity">
    <reaction evidence="10 11">
        <text>L-threonyl-[protein] + FAD = FMN-L-threonyl-[protein] + AMP + H(+)</text>
        <dbReference type="Rhea" id="RHEA:36847"/>
        <dbReference type="Rhea" id="RHEA-COMP:11060"/>
        <dbReference type="Rhea" id="RHEA-COMP:11061"/>
        <dbReference type="ChEBI" id="CHEBI:15378"/>
        <dbReference type="ChEBI" id="CHEBI:30013"/>
        <dbReference type="ChEBI" id="CHEBI:57692"/>
        <dbReference type="ChEBI" id="CHEBI:74257"/>
        <dbReference type="ChEBI" id="CHEBI:456215"/>
        <dbReference type="EC" id="2.7.1.180"/>
    </reaction>
</comment>
<dbReference type="Pfam" id="PF02424">
    <property type="entry name" value="ApbE"/>
    <property type="match status" value="1"/>
</dbReference>
<keyword evidence="4 11" id="KW-0285">Flavoprotein</keyword>
<dbReference type="PANTHER" id="PTHR30040">
    <property type="entry name" value="THIAMINE BIOSYNTHESIS LIPOPROTEIN APBE"/>
    <property type="match status" value="1"/>
</dbReference>
<feature type="signal peptide" evidence="12">
    <location>
        <begin position="1"/>
        <end position="19"/>
    </location>
</feature>
<dbReference type="Gene3D" id="3.10.520.10">
    <property type="entry name" value="ApbE-like domains"/>
    <property type="match status" value="1"/>
</dbReference>
<dbReference type="InterPro" id="IPR024932">
    <property type="entry name" value="ApbE"/>
</dbReference>
<keyword evidence="14" id="KW-1185">Reference proteome</keyword>
<evidence type="ECO:0000256" key="10">
    <source>
        <dbReference type="ARBA" id="ARBA00048540"/>
    </source>
</evidence>
<evidence type="ECO:0000256" key="5">
    <source>
        <dbReference type="ARBA" id="ARBA00022679"/>
    </source>
</evidence>
<keyword evidence="8 11" id="KW-0460">Magnesium</keyword>
<evidence type="ECO:0000256" key="1">
    <source>
        <dbReference type="ARBA" id="ARBA00001946"/>
    </source>
</evidence>
<keyword evidence="12" id="KW-0732">Signal</keyword>
<evidence type="ECO:0000256" key="6">
    <source>
        <dbReference type="ARBA" id="ARBA00022723"/>
    </source>
</evidence>
<dbReference type="Proteomes" id="UP001501508">
    <property type="component" value="Unassembled WGS sequence"/>
</dbReference>
<gene>
    <name evidence="13" type="ORF">GCM10023091_19010</name>
</gene>
<comment type="similarity">
    <text evidence="11">Belongs to the ApbE family.</text>
</comment>
<name>A0ABP8LYS9_9BACT</name>
<feature type="chain" id="PRO_5047398327" description="FAD:protein FMN transferase" evidence="12">
    <location>
        <begin position="20"/>
        <end position="329"/>
    </location>
</feature>
<evidence type="ECO:0000256" key="12">
    <source>
        <dbReference type="SAM" id="SignalP"/>
    </source>
</evidence>
<organism evidence="13 14">
    <name type="scientific">Ravibacter arvi</name>
    <dbReference type="NCBI Taxonomy" id="2051041"/>
    <lineage>
        <taxon>Bacteria</taxon>
        <taxon>Pseudomonadati</taxon>
        <taxon>Bacteroidota</taxon>
        <taxon>Cytophagia</taxon>
        <taxon>Cytophagales</taxon>
        <taxon>Spirosomataceae</taxon>
        <taxon>Ravibacter</taxon>
    </lineage>
</organism>
<evidence type="ECO:0000256" key="2">
    <source>
        <dbReference type="ARBA" id="ARBA00011955"/>
    </source>
</evidence>
<dbReference type="SUPFAM" id="SSF143631">
    <property type="entry name" value="ApbE-like"/>
    <property type="match status" value="1"/>
</dbReference>
<dbReference type="EMBL" id="BAABEY010000018">
    <property type="protein sequence ID" value="GAA4438397.1"/>
    <property type="molecule type" value="Genomic_DNA"/>
</dbReference>
<keyword evidence="6 11" id="KW-0479">Metal-binding</keyword>
<evidence type="ECO:0000256" key="9">
    <source>
        <dbReference type="ARBA" id="ARBA00031306"/>
    </source>
</evidence>
<keyword evidence="5 11" id="KW-0808">Transferase</keyword>
<protein>
    <recommendedName>
        <fullName evidence="3 11">FAD:protein FMN transferase</fullName>
        <ecNumber evidence="2 11">2.7.1.180</ecNumber>
    </recommendedName>
    <alternativeName>
        <fullName evidence="9 11">Flavin transferase</fullName>
    </alternativeName>
</protein>
<evidence type="ECO:0000313" key="14">
    <source>
        <dbReference type="Proteomes" id="UP001501508"/>
    </source>
</evidence>
<keyword evidence="7 11" id="KW-0274">FAD</keyword>
<evidence type="ECO:0000256" key="4">
    <source>
        <dbReference type="ARBA" id="ARBA00022630"/>
    </source>
</evidence>
<evidence type="ECO:0000313" key="13">
    <source>
        <dbReference type="EMBL" id="GAA4438397.1"/>
    </source>
</evidence>
<evidence type="ECO:0000256" key="11">
    <source>
        <dbReference type="PIRNR" id="PIRNR006268"/>
    </source>
</evidence>
<evidence type="ECO:0000256" key="3">
    <source>
        <dbReference type="ARBA" id="ARBA00016337"/>
    </source>
</evidence>